<keyword evidence="5" id="KW-0777">Teichoic acid biosynthesis</keyword>
<dbReference type="RefSeq" id="WP_058890856.1">
    <property type="nucleotide sequence ID" value="NZ_LQBL01000022.1"/>
</dbReference>
<dbReference type="EMBL" id="LQBL01000022">
    <property type="protein sequence ID" value="KUG55748.1"/>
    <property type="molecule type" value="Genomic_DNA"/>
</dbReference>
<keyword evidence="4" id="KW-0808">Transferase</keyword>
<dbReference type="GO" id="GO:0047355">
    <property type="term" value="F:CDP-glycerol glycerophosphotransferase activity"/>
    <property type="evidence" value="ECO:0007669"/>
    <property type="project" value="InterPro"/>
</dbReference>
<dbReference type="InterPro" id="IPR043149">
    <property type="entry name" value="TagF_N"/>
</dbReference>
<dbReference type="GO" id="GO:0019350">
    <property type="term" value="P:teichoic acid biosynthetic process"/>
    <property type="evidence" value="ECO:0007669"/>
    <property type="project" value="UniProtKB-KW"/>
</dbReference>
<feature type="compositionally biased region" description="Acidic residues" evidence="7">
    <location>
        <begin position="315"/>
        <end position="324"/>
    </location>
</feature>
<proteinExistence type="inferred from homology"/>
<protein>
    <recommendedName>
        <fullName evidence="10">Glycosyl/glycerophosphate transferase</fullName>
    </recommendedName>
</protein>
<sequence>MTSAPPPQRPSSVPGGALVRSAVRDARFHLTRRARRVLRRGLVAARSSDHAVLQRAYVLGRQTARTALNTVTDRQVGWVATLWSARWLDGTTYELTGWAYERGYGHERPPRVEVELRRGSSTTVRARVEPVTEMEINGLARRAEFDYANTAFVARFDLAPLLAGTDPRPWRVHLRVTGADGRSSSGTLKTRHRSGSARVLGVRTFPDGVQLVPRWVRRRGLSVERRLPVATADEVEVVGREVRARVELRGVRAARAELVSRDARRPMTVEPVDGAPGAVRVRAQVPETWTTTWLESDLLGSDTDETAAQGTQETGADEGLEEVSAEQSALTPPAPQGDEHEGQRRVAQTYRLVVVDEQGAEHVAATPLDQSDPVQDPGSGLLAYSGDGGSLLVGETVSQLVVTDARLDTGPGPRLLFHGTWGGPGDQLSLSLVGRRQTLAAHLDLRPDGTWSAWADLRQGQWGGPAQLPRTGSYVLRAVDPTGGTVRVMASPSLVARTPEKLDLTEARLRWETGRGRSLRLRVGLTRAPDELGSFHQRRMDAAYLRGPHEPQQSVYLESFYGRLATCNPFAIDAVIAREHPDWVRYWGVTDLSVPVPEGAVAVVEGTQAWFDARARSRYVVVNDWLRSRFVPQPFQTVLQTWHGSMFKRIGLDRPTAGASTRAALLVERAKWDVLLSQNHHSTQIFRSAYAWEGTFYEEGYPRNDALVDGSGEHVRERLGIRPDQKAVLYAPTWRDNAAGMVLFLDLERLTSRLGDDYVVLLRGHSRTVGHGRSVELPGVVDVTTYPSITELFLAADAMITDYSSVMFDYSVTRRPMIFYVPDLDEYRDDVRGVYFDLAEQAPGPVVSTQDAVVEAIRAMDDTDRYARRYDSWVERFNHLDDGHSAERVVRRLFAQG</sequence>
<keyword evidence="3" id="KW-1003">Cell membrane</keyword>
<evidence type="ECO:0000313" key="9">
    <source>
        <dbReference type="Proteomes" id="UP000054837"/>
    </source>
</evidence>
<dbReference type="STRING" id="767452.AVL62_05515"/>
<dbReference type="InterPro" id="IPR051612">
    <property type="entry name" value="Teichoic_Acid_Biosynth"/>
</dbReference>
<comment type="caution">
    <text evidence="8">The sequence shown here is derived from an EMBL/GenBank/DDBJ whole genome shotgun (WGS) entry which is preliminary data.</text>
</comment>
<dbReference type="InterPro" id="IPR043148">
    <property type="entry name" value="TagF_C"/>
</dbReference>
<dbReference type="Pfam" id="PF04464">
    <property type="entry name" value="Glyphos_transf"/>
    <property type="match status" value="1"/>
</dbReference>
<comment type="similarity">
    <text evidence="2">Belongs to the CDP-glycerol glycerophosphotransferase family.</text>
</comment>
<dbReference type="InterPro" id="IPR007554">
    <property type="entry name" value="Glycerophosphate_synth"/>
</dbReference>
<evidence type="ECO:0000256" key="5">
    <source>
        <dbReference type="ARBA" id="ARBA00022944"/>
    </source>
</evidence>
<evidence type="ECO:0008006" key="10">
    <source>
        <dbReference type="Google" id="ProtNLM"/>
    </source>
</evidence>
<evidence type="ECO:0000313" key="8">
    <source>
        <dbReference type="EMBL" id="KUG55748.1"/>
    </source>
</evidence>
<accession>A0A0W8I8K8</accession>
<keyword evidence="6" id="KW-0472">Membrane</keyword>
<evidence type="ECO:0000256" key="6">
    <source>
        <dbReference type="ARBA" id="ARBA00023136"/>
    </source>
</evidence>
<gene>
    <name evidence="8" type="ORF">AVL62_05515</name>
</gene>
<dbReference type="SUPFAM" id="SSF53756">
    <property type="entry name" value="UDP-Glycosyltransferase/glycogen phosphorylase"/>
    <property type="match status" value="1"/>
</dbReference>
<organism evidence="8 9">
    <name type="scientific">Serinicoccus chungangensis</name>
    <dbReference type="NCBI Taxonomy" id="767452"/>
    <lineage>
        <taxon>Bacteria</taxon>
        <taxon>Bacillati</taxon>
        <taxon>Actinomycetota</taxon>
        <taxon>Actinomycetes</taxon>
        <taxon>Micrococcales</taxon>
        <taxon>Ornithinimicrobiaceae</taxon>
        <taxon>Serinicoccus</taxon>
    </lineage>
</organism>
<dbReference type="AlphaFoldDB" id="A0A0W8I8K8"/>
<dbReference type="PANTHER" id="PTHR37316:SF3">
    <property type="entry name" value="TEICHOIC ACID GLYCEROL-PHOSPHATE TRANSFERASE"/>
    <property type="match status" value="1"/>
</dbReference>
<dbReference type="PANTHER" id="PTHR37316">
    <property type="entry name" value="TEICHOIC ACID GLYCEROL-PHOSPHATE PRIMASE"/>
    <property type="match status" value="1"/>
</dbReference>
<comment type="subcellular location">
    <subcellularLocation>
        <location evidence="1">Cell membrane</location>
        <topology evidence="1">Peripheral membrane protein</topology>
    </subcellularLocation>
</comment>
<evidence type="ECO:0000256" key="1">
    <source>
        <dbReference type="ARBA" id="ARBA00004202"/>
    </source>
</evidence>
<feature type="region of interest" description="Disordered" evidence="7">
    <location>
        <begin position="306"/>
        <end position="344"/>
    </location>
</feature>
<dbReference type="Gene3D" id="3.40.50.11820">
    <property type="match status" value="1"/>
</dbReference>
<reference evidence="8 9" key="1">
    <citation type="submission" date="2015-12" db="EMBL/GenBank/DDBJ databases">
        <title>Serinicoccus chungangenesis strain CD08_5 genome sequencing and assembly.</title>
        <authorList>
            <person name="Chander A.M."/>
            <person name="Kaur G."/>
            <person name="Nair G.R."/>
            <person name="Dhawan D.K."/>
            <person name="Kochhar R.K."/>
            <person name="Mayilraj S."/>
            <person name="Bhadada S.K."/>
        </authorList>
    </citation>
    <scope>NUCLEOTIDE SEQUENCE [LARGE SCALE GENOMIC DNA]</scope>
    <source>
        <strain evidence="8 9">CD08_5</strain>
    </source>
</reference>
<dbReference type="GO" id="GO:0005886">
    <property type="term" value="C:plasma membrane"/>
    <property type="evidence" value="ECO:0007669"/>
    <property type="project" value="UniProtKB-SubCell"/>
</dbReference>
<evidence type="ECO:0000256" key="4">
    <source>
        <dbReference type="ARBA" id="ARBA00022679"/>
    </source>
</evidence>
<evidence type="ECO:0000256" key="7">
    <source>
        <dbReference type="SAM" id="MobiDB-lite"/>
    </source>
</evidence>
<dbReference type="OrthoDB" id="8549922at2"/>
<keyword evidence="9" id="KW-1185">Reference proteome</keyword>
<dbReference type="Proteomes" id="UP000054837">
    <property type="component" value="Unassembled WGS sequence"/>
</dbReference>
<evidence type="ECO:0000256" key="3">
    <source>
        <dbReference type="ARBA" id="ARBA00022475"/>
    </source>
</evidence>
<evidence type="ECO:0000256" key="2">
    <source>
        <dbReference type="ARBA" id="ARBA00010488"/>
    </source>
</evidence>
<dbReference type="Gene3D" id="3.40.50.12580">
    <property type="match status" value="1"/>
</dbReference>
<name>A0A0W8I8K8_9MICO</name>